<accession>A0A8S5N0Y3</accession>
<name>A0A8S5N0Y3_9CAUD</name>
<proteinExistence type="predicted"/>
<reference evidence="1" key="1">
    <citation type="journal article" date="2021" name="Proc. Natl. Acad. Sci. U.S.A.">
        <title>A Catalog of Tens of Thousands of Viruses from Human Metagenomes Reveals Hidden Associations with Chronic Diseases.</title>
        <authorList>
            <person name="Tisza M.J."/>
            <person name="Buck C.B."/>
        </authorList>
    </citation>
    <scope>NUCLEOTIDE SEQUENCE</scope>
    <source>
        <strain evidence="1">Ctnks32</strain>
    </source>
</reference>
<sequence length="100" mass="11326">MRLVQTTGMLGDVTYWLQATLDIPNGLMLEDAISWIVSLNMNEFGRIYLGKSGRKEIATYHHCEITSEDSTVISQHQGKDVEKIEANGGWGQMNYYITLK</sequence>
<evidence type="ECO:0000313" key="1">
    <source>
        <dbReference type="EMBL" id="DAD88325.1"/>
    </source>
</evidence>
<dbReference type="EMBL" id="BK015039">
    <property type="protein sequence ID" value="DAD88325.1"/>
    <property type="molecule type" value="Genomic_DNA"/>
</dbReference>
<protein>
    <submittedName>
        <fullName evidence="1">Uncharacterized protein</fullName>
    </submittedName>
</protein>
<organism evidence="1">
    <name type="scientific">Siphoviridae sp. ctnks32</name>
    <dbReference type="NCBI Taxonomy" id="2826457"/>
    <lineage>
        <taxon>Viruses</taxon>
        <taxon>Duplodnaviria</taxon>
        <taxon>Heunggongvirae</taxon>
        <taxon>Uroviricota</taxon>
        <taxon>Caudoviricetes</taxon>
    </lineage>
</organism>